<protein>
    <submittedName>
        <fullName evidence="2">Late endosomal/lysosomal adaptor and MAPK and MTOR activator 5</fullName>
    </submittedName>
</protein>
<dbReference type="WBParaSite" id="ALUE_0000285101-mRNA-1">
    <property type="protein sequence ID" value="ALUE_0000285101-mRNA-1"/>
    <property type="gene ID" value="ALUE_0000285101"/>
</dbReference>
<dbReference type="PANTHER" id="PTHR21105:SF0">
    <property type="entry name" value="GH16255P"/>
    <property type="match status" value="1"/>
</dbReference>
<accession>A0A0M3HMR7</accession>
<evidence type="ECO:0000313" key="2">
    <source>
        <dbReference type="WBParaSite" id="ALUE_0000285101-mRNA-1"/>
    </source>
</evidence>
<proteinExistence type="predicted"/>
<dbReference type="AlphaFoldDB" id="A0A0M3HMR7"/>
<dbReference type="GO" id="GO:0043195">
    <property type="term" value="C:terminal bouton"/>
    <property type="evidence" value="ECO:0007669"/>
    <property type="project" value="TreeGrafter"/>
</dbReference>
<evidence type="ECO:0000313" key="1">
    <source>
        <dbReference type="Proteomes" id="UP000036681"/>
    </source>
</evidence>
<dbReference type="GO" id="GO:0030297">
    <property type="term" value="F:transmembrane receptor protein tyrosine kinase activator activity"/>
    <property type="evidence" value="ECO:0007669"/>
    <property type="project" value="TreeGrafter"/>
</dbReference>
<reference evidence="2" key="1">
    <citation type="submission" date="2017-02" db="UniProtKB">
        <authorList>
            <consortium name="WormBaseParasite"/>
        </authorList>
    </citation>
    <scope>IDENTIFICATION</scope>
</reference>
<organism evidence="1 2">
    <name type="scientific">Ascaris lumbricoides</name>
    <name type="common">Giant roundworm</name>
    <dbReference type="NCBI Taxonomy" id="6252"/>
    <lineage>
        <taxon>Eukaryota</taxon>
        <taxon>Metazoa</taxon>
        <taxon>Ecdysozoa</taxon>
        <taxon>Nematoda</taxon>
        <taxon>Chromadorea</taxon>
        <taxon>Rhabditida</taxon>
        <taxon>Spirurina</taxon>
        <taxon>Ascaridomorpha</taxon>
        <taxon>Ascaridoidea</taxon>
        <taxon>Ascarididae</taxon>
        <taxon>Ascaris</taxon>
    </lineage>
</organism>
<name>A0A0M3HMR7_ASCLU</name>
<dbReference type="GO" id="GO:0043410">
    <property type="term" value="P:positive regulation of MAPK cascade"/>
    <property type="evidence" value="ECO:0007669"/>
    <property type="project" value="TreeGrafter"/>
</dbReference>
<dbReference type="Proteomes" id="UP000036681">
    <property type="component" value="Unplaced"/>
</dbReference>
<sequence>MGRGALVTDRSNSFPLSPSVDRNLEAAPITLGKVPRVHRTTCFHSSTIVASTPASVIALDINGVAIVISIVRGSPLLTSSKHDDAIKVSLTSIHSEELLTFGTITDIIKFAQNKNCKRRRHSHEKVYFCPSAPADTDPSEWPCVRYTDLCDLRPDCPGMEDEHPTFCMFHQLRNAEMNGIRQTIAELAMIRLEEITGTLVVGGNEINDMPDD</sequence>
<keyword evidence="1" id="KW-1185">Reference proteome</keyword>
<dbReference type="PANTHER" id="PTHR21105">
    <property type="entry name" value="GH16255P"/>
    <property type="match status" value="1"/>
</dbReference>